<dbReference type="PANTHER" id="PTHR44757:SF2">
    <property type="entry name" value="BIOFILM ARCHITECTURE MAINTENANCE PROTEIN MBAA"/>
    <property type="match status" value="1"/>
</dbReference>
<evidence type="ECO:0000256" key="1">
    <source>
        <dbReference type="SAM" id="Coils"/>
    </source>
</evidence>
<dbReference type="PROSITE" id="PS50887">
    <property type="entry name" value="GGDEF"/>
    <property type="match status" value="1"/>
</dbReference>
<dbReference type="Pfam" id="PF00990">
    <property type="entry name" value="GGDEF"/>
    <property type="match status" value="1"/>
</dbReference>
<dbReference type="EMBL" id="VUMT01000004">
    <property type="protein sequence ID" value="MSS63096.1"/>
    <property type="molecule type" value="Genomic_DNA"/>
</dbReference>
<feature type="domain" description="EAL" evidence="3">
    <location>
        <begin position="253"/>
        <end position="507"/>
    </location>
</feature>
<dbReference type="InterPro" id="IPR001633">
    <property type="entry name" value="EAL_dom"/>
</dbReference>
<dbReference type="InterPro" id="IPR043128">
    <property type="entry name" value="Rev_trsase/Diguanyl_cyclase"/>
</dbReference>
<evidence type="ECO:0000259" key="4">
    <source>
        <dbReference type="PROSITE" id="PS50887"/>
    </source>
</evidence>
<organism evidence="5 6">
    <name type="scientific">Velocimicrobium porci</name>
    <dbReference type="NCBI Taxonomy" id="2606634"/>
    <lineage>
        <taxon>Bacteria</taxon>
        <taxon>Bacillati</taxon>
        <taxon>Bacillota</taxon>
        <taxon>Clostridia</taxon>
        <taxon>Lachnospirales</taxon>
        <taxon>Lachnospiraceae</taxon>
        <taxon>Velocimicrobium</taxon>
    </lineage>
</organism>
<dbReference type="NCBIfam" id="TIGR00254">
    <property type="entry name" value="GGDEF"/>
    <property type="match status" value="1"/>
</dbReference>
<dbReference type="Proteomes" id="UP000482209">
    <property type="component" value="Unassembled WGS sequence"/>
</dbReference>
<dbReference type="CDD" id="cd01949">
    <property type="entry name" value="GGDEF"/>
    <property type="match status" value="1"/>
</dbReference>
<dbReference type="SUPFAM" id="SSF141868">
    <property type="entry name" value="EAL domain-like"/>
    <property type="match status" value="1"/>
</dbReference>
<dbReference type="InterPro" id="IPR000160">
    <property type="entry name" value="GGDEF_dom"/>
</dbReference>
<dbReference type="PROSITE" id="PS50883">
    <property type="entry name" value="EAL"/>
    <property type="match status" value="1"/>
</dbReference>
<keyword evidence="2" id="KW-0472">Membrane</keyword>
<evidence type="ECO:0000256" key="2">
    <source>
        <dbReference type="SAM" id="Phobius"/>
    </source>
</evidence>
<evidence type="ECO:0000313" key="6">
    <source>
        <dbReference type="Proteomes" id="UP000482209"/>
    </source>
</evidence>
<keyword evidence="2" id="KW-0812">Transmembrane</keyword>
<evidence type="ECO:0000313" key="5">
    <source>
        <dbReference type="EMBL" id="MSS63096.1"/>
    </source>
</evidence>
<comment type="caution">
    <text evidence="5">The sequence shown here is derived from an EMBL/GenBank/DDBJ whole genome shotgun (WGS) entry which is preliminary data.</text>
</comment>
<evidence type="ECO:0000259" key="3">
    <source>
        <dbReference type="PROSITE" id="PS50883"/>
    </source>
</evidence>
<dbReference type="SMART" id="SM00267">
    <property type="entry name" value="GGDEF"/>
    <property type="match status" value="1"/>
</dbReference>
<dbReference type="FunFam" id="3.20.20.450:FF:000001">
    <property type="entry name" value="Cyclic di-GMP phosphodiesterase yahA"/>
    <property type="match status" value="1"/>
</dbReference>
<keyword evidence="6" id="KW-1185">Reference proteome</keyword>
<sequence length="518" mass="59574">MNWIIITTSILCVFLFLFLLYYITKYRKNRKAEEQIKEKYTEINESYNQLKEEYEKIENENTIIIEKYEELKKSEEKYKKTAYTDHITGLPNRTAFTEQLDSVIKTLRKDETIALMYIDLDNFKRINELLGHSYGDELLIDATDRIKQITDENDYLSCFGGDEFIILTQNIEDVGVYEEKIKKIQSIFSYPFVLAAREFFVTLSIGVCLVPKDGKTTQTVLKNLDSALYAAKSNGKNTYFYYDESINKDLMDKIEIQAQLRSAITNQEFDIYYQPQIDLENEKIIGFEALLRWNHPTKGVILPAEFIQVAEETGLIVTIGEWVLKRACEQLKEWENQGFPSVILAVNLSRRQFRDKHLVSMVSNIIEETGIAPNCLELEIKEEIAIEDINYTMQCILDLRQKGVLFSLDDFGTGYSSLNYLKHLPLDSLKLDKSFIDSITEDRDSRAIISTLISLARALGINVIAEGVESGSQEDFLKDAKCNQAQGFLYSEPVPAKAAGRLLEIVREGGKLDGEIWF</sequence>
<dbReference type="InterPro" id="IPR029787">
    <property type="entry name" value="Nucleotide_cyclase"/>
</dbReference>
<protein>
    <submittedName>
        <fullName evidence="5">EAL domain-containing protein</fullName>
    </submittedName>
</protein>
<accession>A0A6L5XW89</accession>
<dbReference type="AlphaFoldDB" id="A0A6L5XW89"/>
<feature type="coiled-coil region" evidence="1">
    <location>
        <begin position="29"/>
        <end position="74"/>
    </location>
</feature>
<dbReference type="InterPro" id="IPR052155">
    <property type="entry name" value="Biofilm_reg_signaling"/>
</dbReference>
<dbReference type="InterPro" id="IPR035919">
    <property type="entry name" value="EAL_sf"/>
</dbReference>
<keyword evidence="1" id="KW-0175">Coiled coil</keyword>
<name>A0A6L5XW89_9FIRM</name>
<dbReference type="RefSeq" id="WP_154517741.1">
    <property type="nucleotide sequence ID" value="NZ_VUMT01000004.1"/>
</dbReference>
<proteinExistence type="predicted"/>
<keyword evidence="2" id="KW-1133">Transmembrane helix</keyword>
<dbReference type="Gene3D" id="3.30.70.270">
    <property type="match status" value="1"/>
</dbReference>
<dbReference type="SMART" id="SM00052">
    <property type="entry name" value="EAL"/>
    <property type="match status" value="1"/>
</dbReference>
<dbReference type="Pfam" id="PF00563">
    <property type="entry name" value="EAL"/>
    <property type="match status" value="1"/>
</dbReference>
<dbReference type="SUPFAM" id="SSF55073">
    <property type="entry name" value="Nucleotide cyclase"/>
    <property type="match status" value="1"/>
</dbReference>
<dbReference type="PANTHER" id="PTHR44757">
    <property type="entry name" value="DIGUANYLATE CYCLASE DGCP"/>
    <property type="match status" value="1"/>
</dbReference>
<dbReference type="CDD" id="cd01948">
    <property type="entry name" value="EAL"/>
    <property type="match status" value="1"/>
</dbReference>
<feature type="transmembrane region" description="Helical" evidence="2">
    <location>
        <begin position="6"/>
        <end position="23"/>
    </location>
</feature>
<feature type="domain" description="GGDEF" evidence="4">
    <location>
        <begin position="111"/>
        <end position="244"/>
    </location>
</feature>
<reference evidence="5 6" key="1">
    <citation type="submission" date="2019-08" db="EMBL/GenBank/DDBJ databases">
        <title>In-depth cultivation of the pig gut microbiome towards novel bacterial diversity and tailored functional studies.</title>
        <authorList>
            <person name="Wylensek D."/>
            <person name="Hitch T.C.A."/>
            <person name="Clavel T."/>
        </authorList>
    </citation>
    <scope>NUCLEOTIDE SEQUENCE [LARGE SCALE GENOMIC DNA]</scope>
    <source>
        <strain evidence="5 6">WCA-693-APC-MOT-I</strain>
    </source>
</reference>
<gene>
    <name evidence="5" type="ORF">FYJ58_04285</name>
</gene>
<dbReference type="Gene3D" id="3.20.20.450">
    <property type="entry name" value="EAL domain"/>
    <property type="match status" value="1"/>
</dbReference>